<sequence>MMLSLNSPLTVEPFPERQPVERTWPEGFGGGRFDFRIEVLKKQLGTRLDRLRELINKKNRKAQKRAATYSCEGEPPKKVRCLEPEDDTFMDFE</sequence>
<organism evidence="2 3">
    <name type="scientific">Bursaphelenchus okinawaensis</name>
    <dbReference type="NCBI Taxonomy" id="465554"/>
    <lineage>
        <taxon>Eukaryota</taxon>
        <taxon>Metazoa</taxon>
        <taxon>Ecdysozoa</taxon>
        <taxon>Nematoda</taxon>
        <taxon>Chromadorea</taxon>
        <taxon>Rhabditida</taxon>
        <taxon>Tylenchina</taxon>
        <taxon>Tylenchomorpha</taxon>
        <taxon>Aphelenchoidea</taxon>
        <taxon>Aphelenchoididae</taxon>
        <taxon>Bursaphelenchus</taxon>
    </lineage>
</organism>
<feature type="compositionally biased region" description="Basic and acidic residues" evidence="1">
    <location>
        <begin position="14"/>
        <end position="24"/>
    </location>
</feature>
<dbReference type="EMBL" id="CAJFDH010000005">
    <property type="protein sequence ID" value="CAD5225540.1"/>
    <property type="molecule type" value="Genomic_DNA"/>
</dbReference>
<feature type="region of interest" description="Disordered" evidence="1">
    <location>
        <begin position="1"/>
        <end position="25"/>
    </location>
</feature>
<dbReference type="EMBL" id="CAJFCW020000005">
    <property type="protein sequence ID" value="CAG9121040.1"/>
    <property type="molecule type" value="Genomic_DNA"/>
</dbReference>
<comment type="caution">
    <text evidence="2">The sequence shown here is derived from an EMBL/GenBank/DDBJ whole genome shotgun (WGS) entry which is preliminary data.</text>
</comment>
<dbReference type="Proteomes" id="UP000614601">
    <property type="component" value="Unassembled WGS sequence"/>
</dbReference>
<keyword evidence="3" id="KW-1185">Reference proteome</keyword>
<evidence type="ECO:0000313" key="2">
    <source>
        <dbReference type="EMBL" id="CAD5225540.1"/>
    </source>
</evidence>
<dbReference type="Proteomes" id="UP000783686">
    <property type="component" value="Unassembled WGS sequence"/>
</dbReference>
<evidence type="ECO:0000313" key="3">
    <source>
        <dbReference type="Proteomes" id="UP000614601"/>
    </source>
</evidence>
<name>A0A811LD92_9BILA</name>
<reference evidence="2" key="1">
    <citation type="submission" date="2020-09" db="EMBL/GenBank/DDBJ databases">
        <authorList>
            <person name="Kikuchi T."/>
        </authorList>
    </citation>
    <scope>NUCLEOTIDE SEQUENCE</scope>
    <source>
        <strain evidence="2">SH1</strain>
    </source>
</reference>
<proteinExistence type="predicted"/>
<protein>
    <submittedName>
        <fullName evidence="2">Uncharacterized protein</fullName>
    </submittedName>
</protein>
<evidence type="ECO:0000256" key="1">
    <source>
        <dbReference type="SAM" id="MobiDB-lite"/>
    </source>
</evidence>
<gene>
    <name evidence="2" type="ORF">BOKJ2_LOCUS11629</name>
</gene>
<dbReference type="AlphaFoldDB" id="A0A811LD92"/>
<accession>A0A811LD92</accession>